<feature type="transmembrane region" description="Helical" evidence="2">
    <location>
        <begin position="310"/>
        <end position="328"/>
    </location>
</feature>
<reference evidence="4 5" key="1">
    <citation type="submission" date="2015-08" db="EMBL/GenBank/DDBJ databases">
        <title>Ancestral chromatin configuration constrains chromatin evolution on differentiating sex chromosomes in Drosophila.</title>
        <authorList>
            <person name="Zhou Q."/>
            <person name="Bachtrog D."/>
        </authorList>
    </citation>
    <scope>NUCLEOTIDE SEQUENCE [LARGE SCALE GENOMIC DNA]</scope>
    <source>
        <tissue evidence="4">Whole larvae</tissue>
    </source>
</reference>
<keyword evidence="3" id="KW-0732">Signal</keyword>
<protein>
    <submittedName>
        <fullName evidence="4">CG12945</fullName>
    </submittedName>
</protein>
<keyword evidence="2" id="KW-0472">Membrane</keyword>
<dbReference type="EMBL" id="CP012526">
    <property type="protein sequence ID" value="ALC46539.1"/>
    <property type="molecule type" value="Genomic_DNA"/>
</dbReference>
<dbReference type="OrthoDB" id="8061645at2759"/>
<evidence type="ECO:0000313" key="5">
    <source>
        <dbReference type="Proteomes" id="UP000494163"/>
    </source>
</evidence>
<gene>
    <name evidence="4" type="ORF">Dbus_chr3Rg1289</name>
</gene>
<proteinExistence type="predicted"/>
<organism evidence="4 5">
    <name type="scientific">Drosophila busckii</name>
    <name type="common">Fruit fly</name>
    <dbReference type="NCBI Taxonomy" id="30019"/>
    <lineage>
        <taxon>Eukaryota</taxon>
        <taxon>Metazoa</taxon>
        <taxon>Ecdysozoa</taxon>
        <taxon>Arthropoda</taxon>
        <taxon>Hexapoda</taxon>
        <taxon>Insecta</taxon>
        <taxon>Pterygota</taxon>
        <taxon>Neoptera</taxon>
        <taxon>Endopterygota</taxon>
        <taxon>Diptera</taxon>
        <taxon>Brachycera</taxon>
        <taxon>Muscomorpha</taxon>
        <taxon>Ephydroidea</taxon>
        <taxon>Drosophilidae</taxon>
        <taxon>Drosophila</taxon>
    </lineage>
</organism>
<feature type="chain" id="PRO_5005788117" evidence="3">
    <location>
        <begin position="20"/>
        <end position="465"/>
    </location>
</feature>
<feature type="transmembrane region" description="Helical" evidence="2">
    <location>
        <begin position="191"/>
        <end position="211"/>
    </location>
</feature>
<keyword evidence="2" id="KW-0812">Transmembrane</keyword>
<evidence type="ECO:0000256" key="2">
    <source>
        <dbReference type="SAM" id="Phobius"/>
    </source>
</evidence>
<dbReference type="Proteomes" id="UP000494163">
    <property type="component" value="Chromosome 3R"/>
</dbReference>
<evidence type="ECO:0000313" key="4">
    <source>
        <dbReference type="EMBL" id="ALC46539.1"/>
    </source>
</evidence>
<keyword evidence="2" id="KW-1133">Transmembrane helix</keyword>
<name>A0A0M3QXV6_DROBS</name>
<keyword evidence="5" id="KW-1185">Reference proteome</keyword>
<feature type="compositionally biased region" description="Low complexity" evidence="1">
    <location>
        <begin position="426"/>
        <end position="441"/>
    </location>
</feature>
<sequence length="465" mass="52779">MRASAVTSCLVLLFHSVCCKEDAWIEPHAWSELSASQSRVGDACECTSETLAGKSIAAIDDQLALTYFRKFVNSLFSRKSLQYSEKTKLYKTSLLFTLLPAQVEQLETAEDVRDIDIVLNKILNEMKSMPLYADGSSGDYFYTHQSMGVRALITDIFKDLAQLLTISEVKFMLAVLFTILLVWFVHKRYRFSVLIIVISFVFLYGYFYTYLECNRKLEVDAMLEVIDDHQKNTDTSEKNWFSRMFSYFSNESPETQQKRKLHKASRIQLPYCRPDHVFIMYTSEIFIKQIEMLLEKTTQTMSTLNSQLSWPFNLIAPFALVALIGYLLKLTFKYIISPKVWMGFLHGRPQAPRANITESIANEATGDRLSGDNLKMLLNVITATNNTQTQQQLPQAVSGVQEVLELEFIEAVKTSKAESSPESKSKSKTNSSEKLNSSSSSVDLAQEAGFTFVADNKDVEDIVSL</sequence>
<accession>A0A0M3QXV6</accession>
<dbReference type="AlphaFoldDB" id="A0A0M3QXV6"/>
<dbReference type="OMA" id="KMLLNVM"/>
<feature type="signal peptide" evidence="3">
    <location>
        <begin position="1"/>
        <end position="19"/>
    </location>
</feature>
<feature type="transmembrane region" description="Helical" evidence="2">
    <location>
        <begin position="160"/>
        <end position="184"/>
    </location>
</feature>
<evidence type="ECO:0000256" key="3">
    <source>
        <dbReference type="SAM" id="SignalP"/>
    </source>
</evidence>
<evidence type="ECO:0000256" key="1">
    <source>
        <dbReference type="SAM" id="MobiDB-lite"/>
    </source>
</evidence>
<feature type="region of interest" description="Disordered" evidence="1">
    <location>
        <begin position="417"/>
        <end position="442"/>
    </location>
</feature>